<accession>A0A941HTP0</accession>
<dbReference type="EMBL" id="JAGSIE010000012">
    <property type="protein sequence ID" value="MBR7553464.1"/>
    <property type="molecule type" value="Genomic_DNA"/>
</dbReference>
<evidence type="ECO:0008006" key="3">
    <source>
        <dbReference type="Google" id="ProtNLM"/>
    </source>
</evidence>
<keyword evidence="2" id="KW-1185">Reference proteome</keyword>
<dbReference type="RefSeq" id="WP_212368697.1">
    <property type="nucleotide sequence ID" value="NZ_JAGSIE010000012.1"/>
</dbReference>
<organism evidence="1 2">
    <name type="scientific">Allobacillus saliphilus</name>
    <dbReference type="NCBI Taxonomy" id="2912308"/>
    <lineage>
        <taxon>Bacteria</taxon>
        <taxon>Bacillati</taxon>
        <taxon>Bacillota</taxon>
        <taxon>Bacilli</taxon>
        <taxon>Bacillales</taxon>
        <taxon>Bacillaceae</taxon>
        <taxon>Allobacillus</taxon>
    </lineage>
</organism>
<proteinExistence type="predicted"/>
<sequence>MEMMLTRNEKDQLQQTFRILFQNNLTDQPMAIQSLLDENILYDYLKETDEILQTDQLLVVGSQLIKRLTNTLLVPALYTLAVFNKKMDLSTGNRFIISAMKKQKWMPYLYSETDKVTTVTNRVDRNAYLEESIREISYYVQAINKVAKVPTPLLWENAAVYIYKLYESKLQSEELNLYEQKEAWNDFAYLLQLKGDIFQTSFNPLQRFYTNKIEVEGKEEPVRVRRTCCFNYETNSGKYCKGCPKSDVNKEACMRTKRHVMAVEMVH</sequence>
<evidence type="ECO:0000313" key="2">
    <source>
        <dbReference type="Proteomes" id="UP000675431"/>
    </source>
</evidence>
<name>A0A941HTP0_9BACI</name>
<evidence type="ECO:0000313" key="1">
    <source>
        <dbReference type="EMBL" id="MBR7553464.1"/>
    </source>
</evidence>
<reference evidence="1 2" key="1">
    <citation type="submission" date="2021-04" db="EMBL/GenBank/DDBJ databases">
        <title>Allobacillus sp. nov. SKP8-2 isolated from shrimp paste.</title>
        <authorList>
            <person name="Tanasupawat S."/>
            <person name="Yiamsombat S."/>
            <person name="Kanchanasin P."/>
            <person name="Kuncharoen N."/>
        </authorList>
    </citation>
    <scope>NUCLEOTIDE SEQUENCE [LARGE SCALE GENOMIC DNA]</scope>
    <source>
        <strain evidence="1 2">SKP8-2</strain>
    </source>
</reference>
<gene>
    <name evidence="1" type="ORF">KC820_04765</name>
</gene>
<comment type="caution">
    <text evidence="1">The sequence shown here is derived from an EMBL/GenBank/DDBJ whole genome shotgun (WGS) entry which is preliminary data.</text>
</comment>
<dbReference type="Proteomes" id="UP000675431">
    <property type="component" value="Unassembled WGS sequence"/>
</dbReference>
<dbReference type="GO" id="GO:0051537">
    <property type="term" value="F:2 iron, 2 sulfur cluster binding"/>
    <property type="evidence" value="ECO:0007669"/>
    <property type="project" value="InterPro"/>
</dbReference>
<protein>
    <recommendedName>
        <fullName evidence="3">Ferric siderophore reductase C-terminal domain-containing protein</fullName>
    </recommendedName>
</protein>
<dbReference type="AlphaFoldDB" id="A0A941HTP0"/>